<dbReference type="SUPFAM" id="SSF109604">
    <property type="entry name" value="HD-domain/PDEase-like"/>
    <property type="match status" value="1"/>
</dbReference>
<dbReference type="InterPro" id="IPR003607">
    <property type="entry name" value="HD/PDEase_dom"/>
</dbReference>
<keyword evidence="3" id="KW-1185">Reference proteome</keyword>
<comment type="caution">
    <text evidence="2">The sequence shown here is derived from an EMBL/GenBank/DDBJ whole genome shotgun (WGS) entry which is preliminary data.</text>
</comment>
<dbReference type="InterPro" id="IPR006674">
    <property type="entry name" value="HD_domain"/>
</dbReference>
<gene>
    <name evidence="2" type="ORF">ABID24_003261</name>
</gene>
<dbReference type="Proteomes" id="UP001549106">
    <property type="component" value="Unassembled WGS sequence"/>
</dbReference>
<reference evidence="2 3" key="1">
    <citation type="submission" date="2024-06" db="EMBL/GenBank/DDBJ databases">
        <title>Genomic Encyclopedia of Type Strains, Phase IV (KMG-IV): sequencing the most valuable type-strain genomes for metagenomic binning, comparative biology and taxonomic classification.</title>
        <authorList>
            <person name="Goeker M."/>
        </authorList>
    </citation>
    <scope>NUCLEOTIDE SEQUENCE [LARGE SCALE GENOMIC DNA]</scope>
    <source>
        <strain evidence="2 3">DSM 29492</strain>
    </source>
</reference>
<name>A0ABV2M7D0_9FIRM</name>
<evidence type="ECO:0000259" key="1">
    <source>
        <dbReference type="Pfam" id="PF01966"/>
    </source>
</evidence>
<protein>
    <recommendedName>
        <fullName evidence="1">HD domain-containing protein</fullName>
    </recommendedName>
</protein>
<dbReference type="RefSeq" id="WP_022067523.1">
    <property type="nucleotide sequence ID" value="NZ_BAABXN010000001.1"/>
</dbReference>
<feature type="domain" description="HD" evidence="1">
    <location>
        <begin position="41"/>
        <end position="142"/>
    </location>
</feature>
<evidence type="ECO:0000313" key="2">
    <source>
        <dbReference type="EMBL" id="MET3751999.1"/>
    </source>
</evidence>
<evidence type="ECO:0000313" key="3">
    <source>
        <dbReference type="Proteomes" id="UP001549106"/>
    </source>
</evidence>
<dbReference type="Gene3D" id="1.10.3210.10">
    <property type="entry name" value="Hypothetical protein af1432"/>
    <property type="match status" value="1"/>
</dbReference>
<dbReference type="CDD" id="cd00077">
    <property type="entry name" value="HDc"/>
    <property type="match status" value="1"/>
</dbReference>
<proteinExistence type="predicted"/>
<dbReference type="Pfam" id="PF01966">
    <property type="entry name" value="HD"/>
    <property type="match status" value="1"/>
</dbReference>
<organism evidence="2 3">
    <name type="scientific">Blautia caecimuris</name>
    <dbReference type="NCBI Taxonomy" id="1796615"/>
    <lineage>
        <taxon>Bacteria</taxon>
        <taxon>Bacillati</taxon>
        <taxon>Bacillota</taxon>
        <taxon>Clostridia</taxon>
        <taxon>Lachnospirales</taxon>
        <taxon>Lachnospiraceae</taxon>
        <taxon>Blautia</taxon>
    </lineage>
</organism>
<sequence>MDIQLSDEVSQAYLSEVEDILKNKEFLSLSLYEHHQWTNRLMHSINVSYISWKLAKKLGCDATVAARAGLLHDFCPYDFRQKTPTGEHQAFYHPKAAADNSARTFDISEKEWNAILTHMFPLGPVPKNREAWIITMADKICASLELCHIAVALARRNRVVVVSAPV</sequence>
<accession>A0ABV2M7D0</accession>
<dbReference type="EMBL" id="JBEPMJ010000033">
    <property type="protein sequence ID" value="MET3751999.1"/>
    <property type="molecule type" value="Genomic_DNA"/>
</dbReference>